<feature type="binding site" evidence="11">
    <location>
        <position position="141"/>
    </location>
    <ligand>
        <name>Zn(2+)</name>
        <dbReference type="ChEBI" id="CHEBI:29105"/>
        <note>catalytic</note>
    </ligand>
</feature>
<feature type="binding site" evidence="11">
    <location>
        <position position="137"/>
    </location>
    <ligand>
        <name>Zn(2+)</name>
        <dbReference type="ChEBI" id="CHEBI:29105"/>
        <note>catalytic</note>
    </ligand>
</feature>
<dbReference type="GO" id="GO:0008270">
    <property type="term" value="F:zinc ion binding"/>
    <property type="evidence" value="ECO:0007669"/>
    <property type="project" value="UniProtKB-UniRule"/>
</dbReference>
<dbReference type="Proteomes" id="UP000218615">
    <property type="component" value="Unassembled WGS sequence"/>
</dbReference>
<comment type="subcellular location">
    <subcellularLocation>
        <location evidence="11">Cell membrane</location>
        <topology evidence="11">Multi-pass membrane protein</topology>
    </subcellularLocation>
</comment>
<evidence type="ECO:0000256" key="5">
    <source>
        <dbReference type="ARBA" id="ARBA00022723"/>
    </source>
</evidence>
<feature type="transmembrane region" description="Helical" evidence="11">
    <location>
        <begin position="177"/>
        <end position="199"/>
    </location>
</feature>
<dbReference type="GO" id="GO:0005886">
    <property type="term" value="C:plasma membrane"/>
    <property type="evidence" value="ECO:0007669"/>
    <property type="project" value="UniProtKB-SubCell"/>
</dbReference>
<feature type="active site" evidence="11">
    <location>
        <position position="138"/>
    </location>
</feature>
<evidence type="ECO:0000256" key="6">
    <source>
        <dbReference type="ARBA" id="ARBA00022801"/>
    </source>
</evidence>
<keyword evidence="10 11" id="KW-0472">Membrane</keyword>
<proteinExistence type="inferred from homology"/>
<keyword evidence="14" id="KW-1185">Reference proteome</keyword>
<evidence type="ECO:0000313" key="14">
    <source>
        <dbReference type="Proteomes" id="UP000218615"/>
    </source>
</evidence>
<evidence type="ECO:0000256" key="2">
    <source>
        <dbReference type="ARBA" id="ARBA00022475"/>
    </source>
</evidence>
<dbReference type="EMBL" id="FZMP01000014">
    <property type="protein sequence ID" value="SNQ59247.1"/>
    <property type="molecule type" value="Genomic_DNA"/>
</dbReference>
<dbReference type="AlphaFoldDB" id="A0A284VJ77"/>
<protein>
    <recommendedName>
        <fullName evidence="11">Protease HtpX homolog</fullName>
        <ecNumber evidence="11">3.4.24.-</ecNumber>
    </recommendedName>
</protein>
<dbReference type="GO" id="GO:0006508">
    <property type="term" value="P:proteolysis"/>
    <property type="evidence" value="ECO:0007669"/>
    <property type="project" value="UniProtKB-KW"/>
</dbReference>
<organism evidence="13 14">
    <name type="scientific">Candidatus Methanoperedens nitratireducens</name>
    <dbReference type="NCBI Taxonomy" id="1392998"/>
    <lineage>
        <taxon>Archaea</taxon>
        <taxon>Methanobacteriati</taxon>
        <taxon>Methanobacteriota</taxon>
        <taxon>Stenosarchaea group</taxon>
        <taxon>Methanomicrobia</taxon>
        <taxon>Methanosarcinales</taxon>
        <taxon>ANME-2 cluster</taxon>
        <taxon>Candidatus Methanoperedentaceae</taxon>
        <taxon>Candidatus Methanoperedens</taxon>
    </lineage>
</organism>
<dbReference type="PROSITE" id="PS00018">
    <property type="entry name" value="EF_HAND_1"/>
    <property type="match status" value="1"/>
</dbReference>
<feature type="transmembrane region" description="Helical" evidence="11">
    <location>
        <begin position="37"/>
        <end position="54"/>
    </location>
</feature>
<dbReference type="GO" id="GO:0004222">
    <property type="term" value="F:metalloendopeptidase activity"/>
    <property type="evidence" value="ECO:0007669"/>
    <property type="project" value="UniProtKB-UniRule"/>
</dbReference>
<dbReference type="EC" id="3.4.24.-" evidence="11"/>
<keyword evidence="4 11" id="KW-0812">Transmembrane</keyword>
<name>A0A284VJ77_9EURY</name>
<dbReference type="HAMAP" id="MF_00188">
    <property type="entry name" value="Pept_M48_protease_HtpX"/>
    <property type="match status" value="1"/>
</dbReference>
<dbReference type="OrthoDB" id="28389at2157"/>
<dbReference type="RefSeq" id="WP_096203653.1">
    <property type="nucleotide sequence ID" value="NZ_FZMP01000014.1"/>
</dbReference>
<evidence type="ECO:0000256" key="8">
    <source>
        <dbReference type="ARBA" id="ARBA00022989"/>
    </source>
</evidence>
<keyword evidence="5 11" id="KW-0479">Metal-binding</keyword>
<dbReference type="InterPro" id="IPR001915">
    <property type="entry name" value="Peptidase_M48"/>
</dbReference>
<keyword evidence="3 11" id="KW-0645">Protease</keyword>
<dbReference type="Gene3D" id="3.30.2010.10">
    <property type="entry name" value="Metalloproteases ('zincins'), catalytic domain"/>
    <property type="match status" value="1"/>
</dbReference>
<evidence type="ECO:0000256" key="1">
    <source>
        <dbReference type="ARBA" id="ARBA00009779"/>
    </source>
</evidence>
<evidence type="ECO:0000256" key="4">
    <source>
        <dbReference type="ARBA" id="ARBA00022692"/>
    </source>
</evidence>
<sequence>MWLKLRLYLIMTVMFAIIYGLVVFAANLAGLGNLGGFYFYGILASVMLFIQYMIGPKMVEWSMSIRYVSEQEYPALHRMVTDLARDAGIPKPKVGIARMPIPNAFAFGRWAKDGRVCVTEGIMNLLNERELRAVLAHEVSHLKHKDVAVITMISVIPMIAWYIAWSSLFSGGRERGNAVLIGIAAFAVYLITNLLVLYVSRIREYYADEGAVKLGNGPHHLASALYKLVYGSARVNKDSLKPIEGMKAFFANDPSRAAYEIRELSQLDLDGSGTIDANELMALQTRPVKVSTTDKIMEMLSTHPNMLKRIQRLSSLQGASAY</sequence>
<reference evidence="14" key="1">
    <citation type="submission" date="2017-06" db="EMBL/GenBank/DDBJ databases">
        <authorList>
            <person name="Cremers G."/>
        </authorList>
    </citation>
    <scope>NUCLEOTIDE SEQUENCE [LARGE SCALE GENOMIC DNA]</scope>
</reference>
<keyword evidence="6 11" id="KW-0378">Hydrolase</keyword>
<dbReference type="CDD" id="cd07338">
    <property type="entry name" value="M48B_HtpX_like"/>
    <property type="match status" value="1"/>
</dbReference>
<feature type="binding site" evidence="11">
    <location>
        <position position="204"/>
    </location>
    <ligand>
        <name>Zn(2+)</name>
        <dbReference type="ChEBI" id="CHEBI:29105"/>
        <note>catalytic</note>
    </ligand>
</feature>
<comment type="cofactor">
    <cofactor evidence="11">
        <name>Zn(2+)</name>
        <dbReference type="ChEBI" id="CHEBI:29105"/>
    </cofactor>
    <text evidence="11">Binds 1 zinc ion per subunit.</text>
</comment>
<dbReference type="Pfam" id="PF01435">
    <property type="entry name" value="Peptidase_M48"/>
    <property type="match status" value="1"/>
</dbReference>
<dbReference type="PANTHER" id="PTHR43221">
    <property type="entry name" value="PROTEASE HTPX"/>
    <property type="match status" value="1"/>
</dbReference>
<evidence type="ECO:0000313" key="13">
    <source>
        <dbReference type="EMBL" id="SNQ59247.1"/>
    </source>
</evidence>
<dbReference type="InterPro" id="IPR050083">
    <property type="entry name" value="HtpX_protease"/>
</dbReference>
<dbReference type="InterPro" id="IPR022919">
    <property type="entry name" value="Pept_M48_protease_HtpX"/>
</dbReference>
<comment type="similarity">
    <text evidence="1 11">Belongs to the peptidase M48B family.</text>
</comment>
<keyword evidence="7 11" id="KW-0862">Zinc</keyword>
<dbReference type="PANTHER" id="PTHR43221:SF2">
    <property type="entry name" value="PROTEASE HTPX HOMOLOG"/>
    <property type="match status" value="1"/>
</dbReference>
<keyword evidence="9 11" id="KW-0482">Metalloprotease</keyword>
<feature type="transmembrane region" description="Helical" evidence="11">
    <location>
        <begin position="147"/>
        <end position="165"/>
    </location>
</feature>
<evidence type="ECO:0000256" key="9">
    <source>
        <dbReference type="ARBA" id="ARBA00023049"/>
    </source>
</evidence>
<evidence type="ECO:0000256" key="3">
    <source>
        <dbReference type="ARBA" id="ARBA00022670"/>
    </source>
</evidence>
<evidence type="ECO:0000256" key="7">
    <source>
        <dbReference type="ARBA" id="ARBA00022833"/>
    </source>
</evidence>
<dbReference type="STRING" id="1392998.ANME2D_03027"/>
<feature type="transmembrane region" description="Helical" evidence="11">
    <location>
        <begin position="7"/>
        <end position="31"/>
    </location>
</feature>
<dbReference type="InterPro" id="IPR018247">
    <property type="entry name" value="EF_Hand_1_Ca_BS"/>
</dbReference>
<evidence type="ECO:0000259" key="12">
    <source>
        <dbReference type="Pfam" id="PF01435"/>
    </source>
</evidence>
<accession>A0A284VJ77</accession>
<evidence type="ECO:0000256" key="11">
    <source>
        <dbReference type="HAMAP-Rule" id="MF_00188"/>
    </source>
</evidence>
<keyword evidence="2 11" id="KW-1003">Cell membrane</keyword>
<keyword evidence="8 11" id="KW-1133">Transmembrane helix</keyword>
<feature type="domain" description="Peptidase M48" evidence="12">
    <location>
        <begin position="72"/>
        <end position="315"/>
    </location>
</feature>
<gene>
    <name evidence="11 13" type="primary">htpX</name>
    <name evidence="13" type="ORF">MNV_1100024</name>
</gene>
<evidence type="ECO:0000256" key="10">
    <source>
        <dbReference type="ARBA" id="ARBA00023136"/>
    </source>
</evidence>